<feature type="compositionally biased region" description="Basic and acidic residues" evidence="1">
    <location>
        <begin position="197"/>
        <end position="207"/>
    </location>
</feature>
<reference evidence="2" key="1">
    <citation type="submission" date="2022-11" db="EMBL/GenBank/DDBJ databases">
        <title>Centuries of genome instability and evolution in soft-shell clam transmissible cancer (bioRxiv).</title>
        <authorList>
            <person name="Hart S.F.M."/>
            <person name="Yonemitsu M.A."/>
            <person name="Giersch R.M."/>
            <person name="Beal B.F."/>
            <person name="Arriagada G."/>
            <person name="Davis B.W."/>
            <person name="Ostrander E.A."/>
            <person name="Goff S.P."/>
            <person name="Metzger M.J."/>
        </authorList>
    </citation>
    <scope>NUCLEOTIDE SEQUENCE</scope>
    <source>
        <strain evidence="2">MELC-2E11</strain>
        <tissue evidence="2">Siphon/mantle</tissue>
    </source>
</reference>
<accession>A0ABY7DS99</accession>
<evidence type="ECO:0000256" key="1">
    <source>
        <dbReference type="SAM" id="MobiDB-lite"/>
    </source>
</evidence>
<feature type="compositionally biased region" description="Basic residues" evidence="1">
    <location>
        <begin position="74"/>
        <end position="86"/>
    </location>
</feature>
<keyword evidence="3" id="KW-1185">Reference proteome</keyword>
<proteinExistence type="predicted"/>
<gene>
    <name evidence="2" type="ORF">MAR_023928</name>
</gene>
<feature type="compositionally biased region" description="Basic and acidic residues" evidence="1">
    <location>
        <begin position="270"/>
        <end position="281"/>
    </location>
</feature>
<feature type="region of interest" description="Disordered" evidence="1">
    <location>
        <begin position="61"/>
        <end position="108"/>
    </location>
</feature>
<feature type="compositionally biased region" description="Acidic residues" evidence="1">
    <location>
        <begin position="247"/>
        <end position="259"/>
    </location>
</feature>
<name>A0ABY7DS99_MYAAR</name>
<feature type="compositionally biased region" description="Basic and acidic residues" evidence="1">
    <location>
        <begin position="61"/>
        <end position="73"/>
    </location>
</feature>
<feature type="compositionally biased region" description="Basic and acidic residues" evidence="1">
    <location>
        <begin position="137"/>
        <end position="153"/>
    </location>
</feature>
<protein>
    <submittedName>
        <fullName evidence="2">Uncharacterized protein</fullName>
    </submittedName>
</protein>
<evidence type="ECO:0000313" key="3">
    <source>
        <dbReference type="Proteomes" id="UP001164746"/>
    </source>
</evidence>
<feature type="compositionally biased region" description="Basic and acidic residues" evidence="1">
    <location>
        <begin position="217"/>
        <end position="226"/>
    </location>
</feature>
<evidence type="ECO:0000313" key="2">
    <source>
        <dbReference type="EMBL" id="WAQ99555.1"/>
    </source>
</evidence>
<sequence>MSDSERITLEGQAVKEILKDARRSKEIYKDFGALALQKRDVLPNKRFLNNTLVSTLRHSYRQDLKGKDGSERKYKQHMASRRRTGGRNRAEHDDFQREGEPENVDYGEFDAIKYSDQCTGLYIRDSRRKHAQMSDNFVEKTGKSDSESEKSFTEYDDPPPPSAKEEKSPPPPAKVKRWKHDKFEAKWSDTGSADDYTSDRDDHHGVEDEAEPGIVDQKLRSEYRKYEKLRKKKIDITQPSTSRDYESYEDNEDSDESDQDEKSVKKKGKIVKEVKVSDESAKNSSASEEESNKNVSKKVVKKSKKVKKLPVAGKDLAEIISKRNMKETERLQDFKEDVEEATGFMVI</sequence>
<dbReference type="EMBL" id="CP111014">
    <property type="protein sequence ID" value="WAQ99555.1"/>
    <property type="molecule type" value="Genomic_DNA"/>
</dbReference>
<dbReference type="Proteomes" id="UP001164746">
    <property type="component" value="Chromosome 3"/>
</dbReference>
<organism evidence="2 3">
    <name type="scientific">Mya arenaria</name>
    <name type="common">Soft-shell clam</name>
    <dbReference type="NCBI Taxonomy" id="6604"/>
    <lineage>
        <taxon>Eukaryota</taxon>
        <taxon>Metazoa</taxon>
        <taxon>Spiralia</taxon>
        <taxon>Lophotrochozoa</taxon>
        <taxon>Mollusca</taxon>
        <taxon>Bivalvia</taxon>
        <taxon>Autobranchia</taxon>
        <taxon>Heteroconchia</taxon>
        <taxon>Euheterodonta</taxon>
        <taxon>Imparidentia</taxon>
        <taxon>Neoheterodontei</taxon>
        <taxon>Myida</taxon>
        <taxon>Myoidea</taxon>
        <taxon>Myidae</taxon>
        <taxon>Mya</taxon>
    </lineage>
</organism>
<feature type="compositionally biased region" description="Basic and acidic residues" evidence="1">
    <location>
        <begin position="88"/>
        <end position="100"/>
    </location>
</feature>
<feature type="region of interest" description="Disordered" evidence="1">
    <location>
        <begin position="129"/>
        <end position="301"/>
    </location>
</feature>